<gene>
    <name evidence="1" type="ORF">MENT_LOCUS19503</name>
</gene>
<organism evidence="1 2">
    <name type="scientific">Meloidogyne enterolobii</name>
    <name type="common">Root-knot nematode worm</name>
    <name type="synonym">Meloidogyne mayaguensis</name>
    <dbReference type="NCBI Taxonomy" id="390850"/>
    <lineage>
        <taxon>Eukaryota</taxon>
        <taxon>Metazoa</taxon>
        <taxon>Ecdysozoa</taxon>
        <taxon>Nematoda</taxon>
        <taxon>Chromadorea</taxon>
        <taxon>Rhabditida</taxon>
        <taxon>Tylenchina</taxon>
        <taxon>Tylenchomorpha</taxon>
        <taxon>Tylenchoidea</taxon>
        <taxon>Meloidogynidae</taxon>
        <taxon>Meloidogyninae</taxon>
        <taxon>Meloidogyne</taxon>
    </lineage>
</organism>
<protein>
    <submittedName>
        <fullName evidence="1">Uncharacterized protein</fullName>
    </submittedName>
</protein>
<evidence type="ECO:0000313" key="1">
    <source>
        <dbReference type="EMBL" id="CAD2168158.1"/>
    </source>
</evidence>
<dbReference type="AlphaFoldDB" id="A0A6V7V1Y8"/>
<sequence>MNGLLYYNVNFKDPTVFYVGRIPKLKMFILERNICLNETKNE</sequence>
<proteinExistence type="predicted"/>
<name>A0A6V7V1Y8_MELEN</name>
<comment type="caution">
    <text evidence="1">The sequence shown here is derived from an EMBL/GenBank/DDBJ whole genome shotgun (WGS) entry which is preliminary data.</text>
</comment>
<evidence type="ECO:0000313" key="2">
    <source>
        <dbReference type="Proteomes" id="UP000580250"/>
    </source>
</evidence>
<accession>A0A6V7V1Y8</accession>
<reference evidence="1 2" key="1">
    <citation type="submission" date="2020-08" db="EMBL/GenBank/DDBJ databases">
        <authorList>
            <person name="Koutsovoulos G."/>
            <person name="Danchin GJ E."/>
        </authorList>
    </citation>
    <scope>NUCLEOTIDE SEQUENCE [LARGE SCALE GENOMIC DNA]</scope>
</reference>
<dbReference type="EMBL" id="CAJEWN010000136">
    <property type="protein sequence ID" value="CAD2168158.1"/>
    <property type="molecule type" value="Genomic_DNA"/>
</dbReference>
<dbReference type="Proteomes" id="UP000580250">
    <property type="component" value="Unassembled WGS sequence"/>
</dbReference>